<keyword evidence="1 3" id="KW-0378">Hydrolase</keyword>
<dbReference type="GO" id="GO:0016810">
    <property type="term" value="F:hydrolase activity, acting on carbon-nitrogen (but not peptide) bonds"/>
    <property type="evidence" value="ECO:0007669"/>
    <property type="project" value="InterPro"/>
</dbReference>
<keyword evidence="4" id="KW-1185">Reference proteome</keyword>
<evidence type="ECO:0000313" key="3">
    <source>
        <dbReference type="EMBL" id="TFK33565.1"/>
    </source>
</evidence>
<dbReference type="PANTHER" id="PTHR43794:SF11">
    <property type="entry name" value="AMIDOHYDROLASE-RELATED DOMAIN-CONTAINING PROTEIN"/>
    <property type="match status" value="1"/>
</dbReference>
<dbReference type="OrthoDB" id="194468at2759"/>
<sequence length="493" mass="53713">MSATQELHSKILLKNGLLATFTKADATTASPNARRVDVLVAGDTIIAIEEPGKLQVPRDGLVIDCTDKWIAPGFVDTHRHVWMSVVDNHEDWTLTEYLAKHTFTTALFITAEDVYIGQLAGCLQALHGGTTSVVDHFHCANSVSHIEKAIRATTESGLRSMLCVSRQSLATSIDPLSFDNDADVSKMQLEMLQSLASKDHGRLTPDGRVTLGLAYDVQGLDPQEDKRVLSLARELNITPITAHYVGGPHGRAYSKKIKAWNDAGLLKGDVIFSHGNDLRHKGNDPSEWDMLKQTGASIAATPEDELGMGHGDPVTYEAVKRGVKVGLGIDCASANSTEMFPAMRFALQYERGRINAADASEDKAVKYNAYTAASAFRLGTLGGAEAAHVESKIGSIEVGKLADIVLYDANSFNLANCTDPFRGIVFHATAADVEWVIVNGEVVKKEGKLLKKDWSEVVKKLKQSAAGIKERMVDVDLERKYDSIIRQFRLVTV</sequence>
<dbReference type="InterPro" id="IPR011059">
    <property type="entry name" value="Metal-dep_hydrolase_composite"/>
</dbReference>
<accession>A0A5C3LLG5</accession>
<dbReference type="PANTHER" id="PTHR43794">
    <property type="entry name" value="AMINOHYDROLASE SSNA-RELATED"/>
    <property type="match status" value="1"/>
</dbReference>
<feature type="domain" description="Amidohydrolase-related" evidence="2">
    <location>
        <begin position="70"/>
        <end position="443"/>
    </location>
</feature>
<dbReference type="Gene3D" id="2.30.40.10">
    <property type="entry name" value="Urease, subunit C, domain 1"/>
    <property type="match status" value="1"/>
</dbReference>
<dbReference type="EMBL" id="ML213646">
    <property type="protein sequence ID" value="TFK33565.1"/>
    <property type="molecule type" value="Genomic_DNA"/>
</dbReference>
<dbReference type="SUPFAM" id="SSF51556">
    <property type="entry name" value="Metallo-dependent hydrolases"/>
    <property type="match status" value="1"/>
</dbReference>
<dbReference type="InterPro" id="IPR006680">
    <property type="entry name" value="Amidohydro-rel"/>
</dbReference>
<dbReference type="InterPro" id="IPR032466">
    <property type="entry name" value="Metal_Hydrolase"/>
</dbReference>
<reference evidence="3 4" key="1">
    <citation type="journal article" date="2019" name="Nat. Ecol. Evol.">
        <title>Megaphylogeny resolves global patterns of mushroom evolution.</title>
        <authorList>
            <person name="Varga T."/>
            <person name="Krizsan K."/>
            <person name="Foldi C."/>
            <person name="Dima B."/>
            <person name="Sanchez-Garcia M."/>
            <person name="Sanchez-Ramirez S."/>
            <person name="Szollosi G.J."/>
            <person name="Szarkandi J.G."/>
            <person name="Papp V."/>
            <person name="Albert L."/>
            <person name="Andreopoulos W."/>
            <person name="Angelini C."/>
            <person name="Antonin V."/>
            <person name="Barry K.W."/>
            <person name="Bougher N.L."/>
            <person name="Buchanan P."/>
            <person name="Buyck B."/>
            <person name="Bense V."/>
            <person name="Catcheside P."/>
            <person name="Chovatia M."/>
            <person name="Cooper J."/>
            <person name="Damon W."/>
            <person name="Desjardin D."/>
            <person name="Finy P."/>
            <person name="Geml J."/>
            <person name="Haridas S."/>
            <person name="Hughes K."/>
            <person name="Justo A."/>
            <person name="Karasinski D."/>
            <person name="Kautmanova I."/>
            <person name="Kiss B."/>
            <person name="Kocsube S."/>
            <person name="Kotiranta H."/>
            <person name="LaButti K.M."/>
            <person name="Lechner B.E."/>
            <person name="Liimatainen K."/>
            <person name="Lipzen A."/>
            <person name="Lukacs Z."/>
            <person name="Mihaltcheva S."/>
            <person name="Morgado L.N."/>
            <person name="Niskanen T."/>
            <person name="Noordeloos M.E."/>
            <person name="Ohm R.A."/>
            <person name="Ortiz-Santana B."/>
            <person name="Ovrebo C."/>
            <person name="Racz N."/>
            <person name="Riley R."/>
            <person name="Savchenko A."/>
            <person name="Shiryaev A."/>
            <person name="Soop K."/>
            <person name="Spirin V."/>
            <person name="Szebenyi C."/>
            <person name="Tomsovsky M."/>
            <person name="Tulloss R.E."/>
            <person name="Uehling J."/>
            <person name="Grigoriev I.V."/>
            <person name="Vagvolgyi C."/>
            <person name="Papp T."/>
            <person name="Martin F.M."/>
            <person name="Miettinen O."/>
            <person name="Hibbett D.S."/>
            <person name="Nagy L.G."/>
        </authorList>
    </citation>
    <scope>NUCLEOTIDE SEQUENCE [LARGE SCALE GENOMIC DNA]</scope>
    <source>
        <strain evidence="3 4">CBS 166.37</strain>
    </source>
</reference>
<dbReference type="STRING" id="68775.A0A5C3LLG5"/>
<evidence type="ECO:0000259" key="2">
    <source>
        <dbReference type="Pfam" id="PF01979"/>
    </source>
</evidence>
<dbReference type="SUPFAM" id="SSF51338">
    <property type="entry name" value="Composite domain of metallo-dependent hydrolases"/>
    <property type="match status" value="1"/>
</dbReference>
<protein>
    <submittedName>
        <fullName evidence="3">Metallo-dependent hydrolase</fullName>
    </submittedName>
</protein>
<gene>
    <name evidence="3" type="ORF">BDQ12DRAFT_615060</name>
</gene>
<proteinExistence type="predicted"/>
<dbReference type="Pfam" id="PF01979">
    <property type="entry name" value="Amidohydro_1"/>
    <property type="match status" value="1"/>
</dbReference>
<organism evidence="3 4">
    <name type="scientific">Crucibulum laeve</name>
    <dbReference type="NCBI Taxonomy" id="68775"/>
    <lineage>
        <taxon>Eukaryota</taxon>
        <taxon>Fungi</taxon>
        <taxon>Dikarya</taxon>
        <taxon>Basidiomycota</taxon>
        <taxon>Agaricomycotina</taxon>
        <taxon>Agaricomycetes</taxon>
        <taxon>Agaricomycetidae</taxon>
        <taxon>Agaricales</taxon>
        <taxon>Agaricineae</taxon>
        <taxon>Nidulariaceae</taxon>
        <taxon>Crucibulum</taxon>
    </lineage>
</organism>
<dbReference type="InterPro" id="IPR050287">
    <property type="entry name" value="MTA/SAH_deaminase"/>
</dbReference>
<evidence type="ECO:0000313" key="4">
    <source>
        <dbReference type="Proteomes" id="UP000308652"/>
    </source>
</evidence>
<evidence type="ECO:0000256" key="1">
    <source>
        <dbReference type="ARBA" id="ARBA00022801"/>
    </source>
</evidence>
<dbReference type="AlphaFoldDB" id="A0A5C3LLG5"/>
<dbReference type="Proteomes" id="UP000308652">
    <property type="component" value="Unassembled WGS sequence"/>
</dbReference>
<dbReference type="Gene3D" id="3.20.20.140">
    <property type="entry name" value="Metal-dependent hydrolases"/>
    <property type="match status" value="1"/>
</dbReference>
<name>A0A5C3LLG5_9AGAR</name>